<evidence type="ECO:0000256" key="3">
    <source>
        <dbReference type="ARBA" id="ARBA00023306"/>
    </source>
</evidence>
<accession>A0ABD0YGB9</accession>
<evidence type="ECO:0000256" key="4">
    <source>
        <dbReference type="RuleBase" id="RU000383"/>
    </source>
</evidence>
<dbReference type="SUPFAM" id="SSF47954">
    <property type="entry name" value="Cyclin-like"/>
    <property type="match status" value="1"/>
</dbReference>
<reference evidence="6 7" key="1">
    <citation type="submission" date="2024-07" db="EMBL/GenBank/DDBJ databases">
        <title>Chromosome-level genome assembly of the water stick insect Ranatra chinensis (Heteroptera: Nepidae).</title>
        <authorList>
            <person name="Liu X."/>
        </authorList>
    </citation>
    <scope>NUCLEOTIDE SEQUENCE [LARGE SCALE GENOMIC DNA]</scope>
    <source>
        <strain evidence="6">Cailab_2021Rc</strain>
        <tissue evidence="6">Muscle</tissue>
    </source>
</reference>
<dbReference type="InterPro" id="IPR048258">
    <property type="entry name" value="Cyclins_cyclin-box"/>
</dbReference>
<dbReference type="InterPro" id="IPR036915">
    <property type="entry name" value="Cyclin-like_sf"/>
</dbReference>
<dbReference type="SMART" id="SM00385">
    <property type="entry name" value="CYCLIN"/>
    <property type="match status" value="1"/>
</dbReference>
<keyword evidence="1" id="KW-0132">Cell division</keyword>
<feature type="domain" description="Cyclin-like" evidence="5">
    <location>
        <begin position="32"/>
        <end position="116"/>
    </location>
</feature>
<dbReference type="InterPro" id="IPR006671">
    <property type="entry name" value="Cyclin_N"/>
</dbReference>
<dbReference type="Proteomes" id="UP001558652">
    <property type="component" value="Unassembled WGS sequence"/>
</dbReference>
<evidence type="ECO:0000259" key="5">
    <source>
        <dbReference type="SMART" id="SM00385"/>
    </source>
</evidence>
<dbReference type="GO" id="GO:0051301">
    <property type="term" value="P:cell division"/>
    <property type="evidence" value="ECO:0007669"/>
    <property type="project" value="UniProtKB-KW"/>
</dbReference>
<protein>
    <recommendedName>
        <fullName evidence="5">Cyclin-like domain-containing protein</fullName>
    </recommendedName>
</protein>
<evidence type="ECO:0000313" key="6">
    <source>
        <dbReference type="EMBL" id="KAL1114959.1"/>
    </source>
</evidence>
<comment type="similarity">
    <text evidence="4">Belongs to the cyclin family.</text>
</comment>
<evidence type="ECO:0000313" key="7">
    <source>
        <dbReference type="Proteomes" id="UP001558652"/>
    </source>
</evidence>
<proteinExistence type="inferred from homology"/>
<keyword evidence="7" id="KW-1185">Reference proteome</keyword>
<keyword evidence="2 4" id="KW-0195">Cyclin</keyword>
<dbReference type="AlphaFoldDB" id="A0ABD0YGB9"/>
<dbReference type="FunFam" id="1.10.472.10:FF:000003">
    <property type="entry name" value="G1/S-specific cyclin-D2"/>
    <property type="match status" value="1"/>
</dbReference>
<dbReference type="Pfam" id="PF00134">
    <property type="entry name" value="Cyclin_N"/>
    <property type="match status" value="1"/>
</dbReference>
<name>A0ABD0YGB9_9HEMI</name>
<evidence type="ECO:0000256" key="1">
    <source>
        <dbReference type="ARBA" id="ARBA00022618"/>
    </source>
</evidence>
<sequence length="170" mass="19459">MLDVEHRYVPKIDYLCDFQEDIKPFMRNVVTIWMLEVCEDQQCEGQVYPMAINLLDRFLCVCVISRTQLQLAATACLLIASKTRQTRAFSTSLLSLYTNHSVSPEDIRDWELLIVSKLKWDLIGINGHDFASHIIARSPWTADHALLKNHAFTLIALGCTGGIKFLVIRY</sequence>
<gene>
    <name evidence="6" type="ORF">AAG570_007782</name>
</gene>
<evidence type="ECO:0000256" key="2">
    <source>
        <dbReference type="ARBA" id="ARBA00023127"/>
    </source>
</evidence>
<dbReference type="InterPro" id="IPR039361">
    <property type="entry name" value="Cyclin"/>
</dbReference>
<dbReference type="Gene3D" id="1.10.472.10">
    <property type="entry name" value="Cyclin-like"/>
    <property type="match status" value="2"/>
</dbReference>
<dbReference type="GO" id="GO:0000278">
    <property type="term" value="P:mitotic cell cycle"/>
    <property type="evidence" value="ECO:0007669"/>
    <property type="project" value="UniProtKB-ARBA"/>
</dbReference>
<organism evidence="6 7">
    <name type="scientific">Ranatra chinensis</name>
    <dbReference type="NCBI Taxonomy" id="642074"/>
    <lineage>
        <taxon>Eukaryota</taxon>
        <taxon>Metazoa</taxon>
        <taxon>Ecdysozoa</taxon>
        <taxon>Arthropoda</taxon>
        <taxon>Hexapoda</taxon>
        <taxon>Insecta</taxon>
        <taxon>Pterygota</taxon>
        <taxon>Neoptera</taxon>
        <taxon>Paraneoptera</taxon>
        <taxon>Hemiptera</taxon>
        <taxon>Heteroptera</taxon>
        <taxon>Panheteroptera</taxon>
        <taxon>Nepomorpha</taxon>
        <taxon>Nepidae</taxon>
        <taxon>Ranatrinae</taxon>
        <taxon>Ranatra</taxon>
    </lineage>
</organism>
<keyword evidence="3" id="KW-0131">Cell cycle</keyword>
<comment type="caution">
    <text evidence="6">The sequence shown here is derived from an EMBL/GenBank/DDBJ whole genome shotgun (WGS) entry which is preliminary data.</text>
</comment>
<dbReference type="PANTHER" id="PTHR10177">
    <property type="entry name" value="CYCLINS"/>
    <property type="match status" value="1"/>
</dbReference>
<dbReference type="EMBL" id="JBFDAA010000021">
    <property type="protein sequence ID" value="KAL1114959.1"/>
    <property type="molecule type" value="Genomic_DNA"/>
</dbReference>
<dbReference type="PROSITE" id="PS00292">
    <property type="entry name" value="CYCLINS"/>
    <property type="match status" value="1"/>
</dbReference>
<dbReference type="InterPro" id="IPR013763">
    <property type="entry name" value="Cyclin-like_dom"/>
</dbReference>